<keyword evidence="2" id="KW-1185">Reference proteome</keyword>
<reference evidence="2" key="1">
    <citation type="submission" date="2017-02" db="EMBL/GenBank/DDBJ databases">
        <authorList>
            <person name="Varghese N."/>
            <person name="Submissions S."/>
        </authorList>
    </citation>
    <scope>NUCLEOTIDE SEQUENCE [LARGE SCALE GENOMIC DNA]</scope>
    <source>
        <strain evidence="2">DSM 22385</strain>
    </source>
</reference>
<dbReference type="AlphaFoldDB" id="A0A1T5F862"/>
<dbReference type="STRING" id="572036.SAMN05661099_3497"/>
<dbReference type="Proteomes" id="UP000189981">
    <property type="component" value="Unassembled WGS sequence"/>
</dbReference>
<dbReference type="Pfam" id="PF13585">
    <property type="entry name" value="CHU_C"/>
    <property type="match status" value="1"/>
</dbReference>
<dbReference type="NCBIfam" id="TIGR04131">
    <property type="entry name" value="Bac_Flav_CTERM"/>
    <property type="match status" value="1"/>
</dbReference>
<evidence type="ECO:0000313" key="2">
    <source>
        <dbReference type="Proteomes" id="UP000189981"/>
    </source>
</evidence>
<dbReference type="EMBL" id="FUYR01000006">
    <property type="protein sequence ID" value="SKB92228.1"/>
    <property type="molecule type" value="Genomic_DNA"/>
</dbReference>
<proteinExistence type="predicted"/>
<sequence>MSQTCTGSFGEPVVNLTFGTVANPVSGSFTNYTATSTTCPPDGSYTLTGITSGCFGGNWHTISQDHTPNDNNGNMMLVNASTAPGEFFKETIGGLCTGTIFEFSAYVINVLKPTAAGNKPNLTFIIESTDGTELGKYSTGNILETPSPEGKKYGMIFTTPVGISQVTLKIINNAPGGNGNDLAIDDITFRACGPVIEAKINGGIVPVSLCEGEKSTILLSADVSAGYNAPAYQWQISIDNTVWTDIPGGNTKNLTVTIPSAAAGGYKYRLTVAEQANIGSVKCRALSEAREVVVIDRPTVDAGPDKSFFKGIPAQLDGKAGGNDVSYLWSPPNYLDDPTKLNPLASPPVETTYTLEVTNACNVTVRDEMVVKVYLEIKIPNTFSPNGDGVNDVWNIGGLISYSDAIVKIFNRYGDLVYTSRGYDLPWDGKYDSKTLPVGTYYYLIDLKTGEKSYSGPVTILE</sequence>
<organism evidence="1 2">
    <name type="scientific">Daejeonella lutea</name>
    <dbReference type="NCBI Taxonomy" id="572036"/>
    <lineage>
        <taxon>Bacteria</taxon>
        <taxon>Pseudomonadati</taxon>
        <taxon>Bacteroidota</taxon>
        <taxon>Sphingobacteriia</taxon>
        <taxon>Sphingobacteriales</taxon>
        <taxon>Sphingobacteriaceae</taxon>
        <taxon>Daejeonella</taxon>
    </lineage>
</organism>
<accession>A0A1T5F862</accession>
<protein>
    <submittedName>
        <fullName evidence="1">Gliding motility-associated C-terminal domain-containing protein</fullName>
    </submittedName>
</protein>
<evidence type="ECO:0000313" key="1">
    <source>
        <dbReference type="EMBL" id="SKB92228.1"/>
    </source>
</evidence>
<dbReference type="InterPro" id="IPR026341">
    <property type="entry name" value="T9SS_type_B"/>
</dbReference>
<name>A0A1T5F862_9SPHI</name>
<dbReference type="RefSeq" id="WP_170878487.1">
    <property type="nucleotide sequence ID" value="NZ_FUYR01000006.1"/>
</dbReference>
<gene>
    <name evidence="1" type="ORF">SAMN05661099_3497</name>
</gene>